<accession>A0A5R8LMB7</accession>
<sequence>MPSNSYPLWPSRPRSLHAGFCAGDRVSEPDCPAKFIPPIPRLWPFRFEILMCRFLGLRARFGPDCPANLIPPMARLCPLRSMPSHAAPCAIEHIRNRITLPHLLPTTLTHPFSHQK</sequence>
<evidence type="ECO:0000313" key="1">
    <source>
        <dbReference type="EMBL" id="TLF38368.1"/>
    </source>
</evidence>
<comment type="caution">
    <text evidence="1">The sequence shown here is derived from an EMBL/GenBank/DDBJ whole genome shotgun (WGS) entry which is preliminary data.</text>
</comment>
<organism evidence="1 2">
    <name type="scientific">Lacticaseibacillus zeae</name>
    <name type="common">Lactobacillus zeae</name>
    <dbReference type="NCBI Taxonomy" id="57037"/>
    <lineage>
        <taxon>Bacteria</taxon>
        <taxon>Bacillati</taxon>
        <taxon>Bacillota</taxon>
        <taxon>Bacilli</taxon>
        <taxon>Lactobacillales</taxon>
        <taxon>Lactobacillaceae</taxon>
        <taxon>Lacticaseibacillus</taxon>
    </lineage>
</organism>
<proteinExistence type="predicted"/>
<dbReference type="NCBIfam" id="NF040518">
    <property type="entry name" value="Lacto_Palin_RP3"/>
    <property type="match status" value="1"/>
</dbReference>
<protein>
    <submittedName>
        <fullName evidence="1">Uncharacterized protein</fullName>
    </submittedName>
</protein>
<evidence type="ECO:0000313" key="2">
    <source>
        <dbReference type="Proteomes" id="UP000307781"/>
    </source>
</evidence>
<name>A0A5R8LMB7_LACZE</name>
<dbReference type="AntiFam" id="ANF00268">
    <property type="entry name" value="DNA repeat translations related to WP_015765070.1"/>
</dbReference>
<dbReference type="AlphaFoldDB" id="A0A5R8LMB7"/>
<dbReference type="Proteomes" id="UP000307781">
    <property type="component" value="Unassembled WGS sequence"/>
</dbReference>
<dbReference type="EMBL" id="VBWN01000018">
    <property type="protein sequence ID" value="TLF38368.1"/>
    <property type="molecule type" value="Genomic_DNA"/>
</dbReference>
<gene>
    <name evidence="1" type="ORF">FEI14_14495</name>
</gene>
<reference evidence="1 2" key="1">
    <citation type="submission" date="2019-05" db="EMBL/GenBank/DDBJ databases">
        <title>Genome-based reclassification of Lactobacillus casei as Lactobacillus casei subsp. casei. subsp.nov., description of Lactobacillus casei subsp. zeae subsp. nov., and emended description of Lactobacillus casei.</title>
        <authorList>
            <person name="Huang C.-H."/>
        </authorList>
    </citation>
    <scope>NUCLEOTIDE SEQUENCE [LARGE SCALE GENOMIC DNA]</scope>
    <source>
        <strain evidence="1 2">CRBIP24.58</strain>
    </source>
</reference>